<dbReference type="AlphaFoldDB" id="A0A6I3SGI1"/>
<evidence type="ECO:0000256" key="1">
    <source>
        <dbReference type="SAM" id="Coils"/>
    </source>
</evidence>
<evidence type="ECO:0000313" key="2">
    <source>
        <dbReference type="EMBL" id="MTV47933.1"/>
    </source>
</evidence>
<feature type="coiled-coil region" evidence="1">
    <location>
        <begin position="67"/>
        <end position="101"/>
    </location>
</feature>
<gene>
    <name evidence="2" type="ORF">GJ688_02915</name>
</gene>
<proteinExistence type="predicted"/>
<comment type="caution">
    <text evidence="2">The sequence shown here is derived from an EMBL/GenBank/DDBJ whole genome shotgun (WGS) entry which is preliminary data.</text>
</comment>
<dbReference type="Proteomes" id="UP000430670">
    <property type="component" value="Unassembled WGS sequence"/>
</dbReference>
<reference evidence="2 3" key="1">
    <citation type="submission" date="2019-11" db="EMBL/GenBank/DDBJ databases">
        <title>Whole-genome sequence of a the green, strictly anaerobic photosynthetic bacterium Heliobacillus mobilis DSM 6151.</title>
        <authorList>
            <person name="Kyndt J.A."/>
            <person name="Meyer T.E."/>
        </authorList>
    </citation>
    <scope>NUCLEOTIDE SEQUENCE [LARGE SCALE GENOMIC DNA]</scope>
    <source>
        <strain evidence="2 3">DSM 6151</strain>
    </source>
</reference>
<keyword evidence="1" id="KW-0175">Coiled coil</keyword>
<accession>A0A6I3SGI1</accession>
<protein>
    <recommendedName>
        <fullName evidence="4">Helix-turn-helix domain-containing protein</fullName>
    </recommendedName>
</protein>
<dbReference type="RefSeq" id="WP_155475043.1">
    <property type="nucleotide sequence ID" value="NZ_WNKU01000002.1"/>
</dbReference>
<name>A0A6I3SGI1_HELMO</name>
<dbReference type="EMBL" id="WNKU01000002">
    <property type="protein sequence ID" value="MTV47933.1"/>
    <property type="molecule type" value="Genomic_DNA"/>
</dbReference>
<sequence>MNMLTVVEAVAILTEAGITNSPEILRRWLRQGKIKGECLHRAAGWKVDETDLHRFIEEHSNITRLKLSALEAEVERLLGKLAEVTAERDELRARLTTILETAKRKRFP</sequence>
<keyword evidence="3" id="KW-1185">Reference proteome</keyword>
<dbReference type="OrthoDB" id="2068210at2"/>
<organism evidence="2 3">
    <name type="scientific">Heliobacterium mobile</name>
    <name type="common">Heliobacillus mobilis</name>
    <dbReference type="NCBI Taxonomy" id="28064"/>
    <lineage>
        <taxon>Bacteria</taxon>
        <taxon>Bacillati</taxon>
        <taxon>Bacillota</taxon>
        <taxon>Clostridia</taxon>
        <taxon>Eubacteriales</taxon>
        <taxon>Heliobacteriaceae</taxon>
        <taxon>Heliobacterium</taxon>
    </lineage>
</organism>
<evidence type="ECO:0000313" key="3">
    <source>
        <dbReference type="Proteomes" id="UP000430670"/>
    </source>
</evidence>
<evidence type="ECO:0008006" key="4">
    <source>
        <dbReference type="Google" id="ProtNLM"/>
    </source>
</evidence>